<reference evidence="1 2" key="1">
    <citation type="submission" date="2019-11" db="EMBL/GenBank/DDBJ databases">
        <title>Pedobacter sp. HMF7647 Genome sequencing and assembly.</title>
        <authorList>
            <person name="Kang H."/>
            <person name="Kim H."/>
            <person name="Joh K."/>
        </authorList>
    </citation>
    <scope>NUCLEOTIDE SEQUENCE [LARGE SCALE GENOMIC DNA]</scope>
    <source>
        <strain evidence="1 2">HMF7647</strain>
    </source>
</reference>
<dbReference type="SUPFAM" id="SSF54909">
    <property type="entry name" value="Dimeric alpha+beta barrel"/>
    <property type="match status" value="1"/>
</dbReference>
<evidence type="ECO:0000313" key="1">
    <source>
        <dbReference type="EMBL" id="MXV50705.1"/>
    </source>
</evidence>
<dbReference type="RefSeq" id="WP_160843861.1">
    <property type="nucleotide sequence ID" value="NZ_WVHT01000002.1"/>
</dbReference>
<name>A0A7K1Y7Z1_9SPHI</name>
<gene>
    <name evidence="1" type="ORF">GS399_06940</name>
</gene>
<dbReference type="EMBL" id="WVHT01000002">
    <property type="protein sequence ID" value="MXV50705.1"/>
    <property type="molecule type" value="Genomic_DNA"/>
</dbReference>
<dbReference type="InterPro" id="IPR011008">
    <property type="entry name" value="Dimeric_a/b-barrel"/>
</dbReference>
<organism evidence="1 2">
    <name type="scientific">Hufsiella arboris</name>
    <dbReference type="NCBI Taxonomy" id="2695275"/>
    <lineage>
        <taxon>Bacteria</taxon>
        <taxon>Pseudomonadati</taxon>
        <taxon>Bacteroidota</taxon>
        <taxon>Sphingobacteriia</taxon>
        <taxon>Sphingobacteriales</taxon>
        <taxon>Sphingobacteriaceae</taxon>
        <taxon>Hufsiella</taxon>
    </lineage>
</organism>
<dbReference type="Proteomes" id="UP000466586">
    <property type="component" value="Unassembled WGS sequence"/>
</dbReference>
<comment type="caution">
    <text evidence="1">The sequence shown here is derived from an EMBL/GenBank/DDBJ whole genome shotgun (WGS) entry which is preliminary data.</text>
</comment>
<sequence>MIFITQLVYVIKGQEDVFDEFENIAIPAILKYNGRILLRVRPGESAFIEHHIDKPYEIHLVEFETEQDFENFKQDEERKKFLHLKDQSIKTSVLIQGSKL</sequence>
<evidence type="ECO:0000313" key="2">
    <source>
        <dbReference type="Proteomes" id="UP000466586"/>
    </source>
</evidence>
<protein>
    <submittedName>
        <fullName evidence="1">DUF1330 domain-containing protein</fullName>
    </submittedName>
</protein>
<accession>A0A7K1Y7Z1</accession>
<dbReference type="AlphaFoldDB" id="A0A7K1Y7Z1"/>
<dbReference type="Gene3D" id="3.30.70.100">
    <property type="match status" value="1"/>
</dbReference>
<proteinExistence type="predicted"/>
<keyword evidence="2" id="KW-1185">Reference proteome</keyword>